<organism evidence="8 9">
    <name type="scientific">Novosphingobium chloroacetimidivorans</name>
    <dbReference type="NCBI Taxonomy" id="1428314"/>
    <lineage>
        <taxon>Bacteria</taxon>
        <taxon>Pseudomonadati</taxon>
        <taxon>Pseudomonadota</taxon>
        <taxon>Alphaproteobacteria</taxon>
        <taxon>Sphingomonadales</taxon>
        <taxon>Sphingomonadaceae</taxon>
        <taxon>Novosphingobium</taxon>
    </lineage>
</organism>
<evidence type="ECO:0000259" key="7">
    <source>
        <dbReference type="Pfam" id="PF25967"/>
    </source>
</evidence>
<gene>
    <name evidence="8" type="ORF">HNO88_003467</name>
</gene>
<feature type="domain" description="Multidrug resistance protein MdtA-like barrel-sandwich hybrid" evidence="5">
    <location>
        <begin position="74"/>
        <end position="216"/>
    </location>
</feature>
<evidence type="ECO:0000259" key="4">
    <source>
        <dbReference type="Pfam" id="PF25876"/>
    </source>
</evidence>
<dbReference type="InterPro" id="IPR058625">
    <property type="entry name" value="MdtA-like_BSH"/>
</dbReference>
<dbReference type="Gene3D" id="2.40.30.170">
    <property type="match status" value="1"/>
</dbReference>
<dbReference type="InterPro" id="IPR058626">
    <property type="entry name" value="MdtA-like_b-barrel"/>
</dbReference>
<dbReference type="AlphaFoldDB" id="A0A7W7KC88"/>
<accession>A0A7W7KC88</accession>
<dbReference type="Pfam" id="PF25876">
    <property type="entry name" value="HH_MFP_RND"/>
    <property type="match status" value="1"/>
</dbReference>
<comment type="similarity">
    <text evidence="2">Belongs to the membrane fusion protein (MFP) (TC 8.A.1) family.</text>
</comment>
<keyword evidence="9" id="KW-1185">Reference proteome</keyword>
<evidence type="ECO:0000313" key="8">
    <source>
        <dbReference type="EMBL" id="MBB4860126.1"/>
    </source>
</evidence>
<protein>
    <submittedName>
        <fullName evidence="8">Membrane fusion protein (Multidrug efflux system)</fullName>
    </submittedName>
</protein>
<feature type="domain" description="Multidrug resistance protein MdtA-like C-terminal permuted SH3" evidence="7">
    <location>
        <begin position="311"/>
        <end position="376"/>
    </location>
</feature>
<dbReference type="GO" id="GO:0005886">
    <property type="term" value="C:plasma membrane"/>
    <property type="evidence" value="ECO:0007669"/>
    <property type="project" value="TreeGrafter"/>
</dbReference>
<dbReference type="Pfam" id="PF25917">
    <property type="entry name" value="BSH_RND"/>
    <property type="match status" value="1"/>
</dbReference>
<feature type="region of interest" description="Disordered" evidence="3">
    <location>
        <begin position="387"/>
        <end position="418"/>
    </location>
</feature>
<dbReference type="PANTHER" id="PTHR30158">
    <property type="entry name" value="ACRA/E-RELATED COMPONENT OF DRUG EFFLUX TRANSPORTER"/>
    <property type="match status" value="1"/>
</dbReference>
<dbReference type="GO" id="GO:0046677">
    <property type="term" value="P:response to antibiotic"/>
    <property type="evidence" value="ECO:0007669"/>
    <property type="project" value="TreeGrafter"/>
</dbReference>
<name>A0A7W7KC88_9SPHN</name>
<dbReference type="Gene3D" id="2.40.50.100">
    <property type="match status" value="1"/>
</dbReference>
<dbReference type="Pfam" id="PF25967">
    <property type="entry name" value="RND-MFP_C"/>
    <property type="match status" value="1"/>
</dbReference>
<sequence>MTSACPTLGPRRNTVRGLVPVLALMGAVLLAGCGKSEDEGKGQRPPPKVGFIVAAPSAVPQPVTLGGRTVAFETSEVRPQVAGVIQRRLFTEGSYVRAGEPLFQIDPSLYRASVNQAQANVASARASADAAVVRAQRLKPLAEIQAVAAQDYTDAAAQARVARATVAQNAAALETARVNLRFTTVPAPISGRIGRSLVTVGGLASNSQETPLAIIQRTDPMFVDMQQSAADLSTLRRKLRSGGLDAGSTQVTLKLDDGSDYPQTGTVQFSEVTVNQETGTVTLRARFPNPQGTLLPGTFVNAVFNQAIETNAFLVPQQAVLHDFDGSAYVMLVGPKDKAGGNKAARRKVVATRTYGASWVVTSGLARGDRIILQGLNGLKHGAPIVPVPANAPQDTTKAPRGGAGGGSGQGANPKQGS</sequence>
<dbReference type="EMBL" id="JACHLR010000017">
    <property type="protein sequence ID" value="MBB4860126.1"/>
    <property type="molecule type" value="Genomic_DNA"/>
</dbReference>
<proteinExistence type="inferred from homology"/>
<comment type="caution">
    <text evidence="8">The sequence shown here is derived from an EMBL/GenBank/DDBJ whole genome shotgun (WGS) entry which is preliminary data.</text>
</comment>
<dbReference type="GO" id="GO:0022857">
    <property type="term" value="F:transmembrane transporter activity"/>
    <property type="evidence" value="ECO:0007669"/>
    <property type="project" value="InterPro"/>
</dbReference>
<dbReference type="PANTHER" id="PTHR30158:SF3">
    <property type="entry name" value="MULTIDRUG EFFLUX PUMP SUBUNIT ACRA-RELATED"/>
    <property type="match status" value="1"/>
</dbReference>
<dbReference type="Gene3D" id="1.10.287.470">
    <property type="entry name" value="Helix hairpin bin"/>
    <property type="match status" value="1"/>
</dbReference>
<dbReference type="InterPro" id="IPR058624">
    <property type="entry name" value="MdtA-like_HH"/>
</dbReference>
<dbReference type="NCBIfam" id="TIGR01730">
    <property type="entry name" value="RND_mfp"/>
    <property type="match status" value="1"/>
</dbReference>
<evidence type="ECO:0000256" key="1">
    <source>
        <dbReference type="ARBA" id="ARBA00004196"/>
    </source>
</evidence>
<dbReference type="Proteomes" id="UP000555448">
    <property type="component" value="Unassembled WGS sequence"/>
</dbReference>
<reference evidence="8 9" key="1">
    <citation type="submission" date="2020-08" db="EMBL/GenBank/DDBJ databases">
        <title>Functional genomics of gut bacteria from endangered species of beetles.</title>
        <authorList>
            <person name="Carlos-Shanley C."/>
        </authorList>
    </citation>
    <scope>NUCLEOTIDE SEQUENCE [LARGE SCALE GENOMIC DNA]</scope>
    <source>
        <strain evidence="8 9">S00245</strain>
    </source>
</reference>
<dbReference type="InterPro" id="IPR006143">
    <property type="entry name" value="RND_pump_MFP"/>
</dbReference>
<evidence type="ECO:0000259" key="6">
    <source>
        <dbReference type="Pfam" id="PF25944"/>
    </source>
</evidence>
<dbReference type="Gene3D" id="2.40.420.20">
    <property type="match status" value="1"/>
</dbReference>
<feature type="domain" description="Multidrug resistance protein MdtA-like alpha-helical hairpin" evidence="4">
    <location>
        <begin position="115"/>
        <end position="183"/>
    </location>
</feature>
<evidence type="ECO:0000256" key="2">
    <source>
        <dbReference type="ARBA" id="ARBA00009477"/>
    </source>
</evidence>
<evidence type="ECO:0000313" key="9">
    <source>
        <dbReference type="Proteomes" id="UP000555448"/>
    </source>
</evidence>
<dbReference type="GO" id="GO:0030313">
    <property type="term" value="C:cell envelope"/>
    <property type="evidence" value="ECO:0007669"/>
    <property type="project" value="UniProtKB-SubCell"/>
</dbReference>
<dbReference type="SUPFAM" id="SSF111369">
    <property type="entry name" value="HlyD-like secretion proteins"/>
    <property type="match status" value="1"/>
</dbReference>
<feature type="domain" description="Multidrug resistance protein MdtA-like beta-barrel" evidence="6">
    <location>
        <begin position="220"/>
        <end position="303"/>
    </location>
</feature>
<dbReference type="Pfam" id="PF25944">
    <property type="entry name" value="Beta-barrel_RND"/>
    <property type="match status" value="1"/>
</dbReference>
<comment type="subcellular location">
    <subcellularLocation>
        <location evidence="1">Cell envelope</location>
    </subcellularLocation>
</comment>
<evidence type="ECO:0000259" key="5">
    <source>
        <dbReference type="Pfam" id="PF25917"/>
    </source>
</evidence>
<evidence type="ECO:0000256" key="3">
    <source>
        <dbReference type="SAM" id="MobiDB-lite"/>
    </source>
</evidence>
<dbReference type="InterPro" id="IPR058627">
    <property type="entry name" value="MdtA-like_C"/>
</dbReference>